<accession>A0A7G6VU23</accession>
<proteinExistence type="predicted"/>
<reference evidence="2 3" key="1">
    <citation type="submission" date="2020-08" db="EMBL/GenBank/DDBJ databases">
        <authorList>
            <person name="Liu G."/>
            <person name="Sun C."/>
        </authorList>
    </citation>
    <scope>NUCLEOTIDE SEQUENCE [LARGE SCALE GENOMIC DNA]</scope>
    <source>
        <strain evidence="2 3">OT19</strain>
    </source>
</reference>
<evidence type="ECO:0000313" key="3">
    <source>
        <dbReference type="Proteomes" id="UP000515297"/>
    </source>
</evidence>
<protein>
    <recommendedName>
        <fullName evidence="1">Polynucleotide kinase-phosphatase ligase domain-containing protein</fullName>
    </recommendedName>
</protein>
<gene>
    <name evidence="2" type="ORF">H4O24_00495</name>
</gene>
<dbReference type="Pfam" id="PF16542">
    <property type="entry name" value="PNKP_ligase"/>
    <property type="match status" value="1"/>
</dbReference>
<dbReference type="Gene3D" id="3.30.470.30">
    <property type="entry name" value="DNA ligase/mRNA capping enzyme"/>
    <property type="match status" value="1"/>
</dbReference>
<dbReference type="EMBL" id="CP060052">
    <property type="protein sequence ID" value="QNE05238.1"/>
    <property type="molecule type" value="Genomic_DNA"/>
</dbReference>
<organism evidence="2 3">
    <name type="scientific">Croceicoccus marinus</name>
    <dbReference type="NCBI Taxonomy" id="450378"/>
    <lineage>
        <taxon>Bacteria</taxon>
        <taxon>Pseudomonadati</taxon>
        <taxon>Pseudomonadota</taxon>
        <taxon>Alphaproteobacteria</taxon>
        <taxon>Sphingomonadales</taxon>
        <taxon>Erythrobacteraceae</taxon>
        <taxon>Croceicoccus</taxon>
    </lineage>
</organism>
<dbReference type="Proteomes" id="UP000515297">
    <property type="component" value="Chromosome"/>
</dbReference>
<name>A0A7G6VU23_9SPHN</name>
<evidence type="ECO:0000259" key="1">
    <source>
        <dbReference type="Pfam" id="PF16542"/>
    </source>
</evidence>
<feature type="domain" description="Polynucleotide kinase-phosphatase ligase" evidence="1">
    <location>
        <begin position="1"/>
        <end position="243"/>
    </location>
</feature>
<evidence type="ECO:0000313" key="2">
    <source>
        <dbReference type="EMBL" id="QNE05238.1"/>
    </source>
</evidence>
<sequence length="248" mass="27462">MPWSMKAGALVRGQYASVGSAANSGLSALDAALQAAIARGVDVKDLGARVSQRVEDAASYREAYNRYVHPFEGIADLKIAPFHLLASEGQVHSDKDHLWHMGMAHRLCAADANLLLATEYRALDLDDPAQVQEAIEWWEVITAKGGEGMVVKPLDFIARGRRGLLQPAIKCRGREYLRIIYGPHYDRPGNIERLKKRGLGQKRSMALREFALGIEALKRFVDHAPLTRVHQCVFGVLAMESEPVDPRL</sequence>
<dbReference type="SUPFAM" id="SSF56091">
    <property type="entry name" value="DNA ligase/mRNA capping enzyme, catalytic domain"/>
    <property type="match status" value="1"/>
</dbReference>
<dbReference type="InterPro" id="IPR032380">
    <property type="entry name" value="PNKP_ligase_dom"/>
</dbReference>
<dbReference type="AlphaFoldDB" id="A0A7G6VU23"/>